<keyword evidence="8" id="KW-0285">Flavoprotein</keyword>
<dbReference type="GO" id="GO:0022900">
    <property type="term" value="P:electron transport chain"/>
    <property type="evidence" value="ECO:0007669"/>
    <property type="project" value="InterPro"/>
</dbReference>
<dbReference type="InterPro" id="IPR003952">
    <property type="entry name" value="FRD_SDH_FAD_BS"/>
</dbReference>
<evidence type="ECO:0000256" key="14">
    <source>
        <dbReference type="PIRSR" id="PIRSR000171-1"/>
    </source>
</evidence>
<evidence type="ECO:0000256" key="5">
    <source>
        <dbReference type="ARBA" id="ARBA00012792"/>
    </source>
</evidence>
<dbReference type="NCBIfam" id="TIGR01812">
    <property type="entry name" value="sdhA_frdA_Gneg"/>
    <property type="match status" value="1"/>
</dbReference>
<evidence type="ECO:0000259" key="15">
    <source>
        <dbReference type="Pfam" id="PF00890"/>
    </source>
</evidence>
<evidence type="ECO:0000256" key="7">
    <source>
        <dbReference type="ARBA" id="ARBA00022448"/>
    </source>
</evidence>
<keyword evidence="12" id="KW-0472">Membrane</keyword>
<comment type="pathway">
    <text evidence="3">Carbohydrate metabolism; tricarboxylic acid cycle; fumarate from succinate (bacterial route): step 1/1.</text>
</comment>
<evidence type="ECO:0000313" key="18">
    <source>
        <dbReference type="Proteomes" id="UP000594464"/>
    </source>
</evidence>
<keyword evidence="9" id="KW-0274">FAD</keyword>
<name>A0A7T0C2N7_9BACT</name>
<dbReference type="EMBL" id="CP048620">
    <property type="protein sequence ID" value="QPJ65421.1"/>
    <property type="molecule type" value="Genomic_DNA"/>
</dbReference>
<dbReference type="InterPro" id="IPR015939">
    <property type="entry name" value="Fum_Rdtase/Succ_DH_flav-like_C"/>
</dbReference>
<dbReference type="Pfam" id="PF00890">
    <property type="entry name" value="FAD_binding_2"/>
    <property type="match status" value="1"/>
</dbReference>
<evidence type="ECO:0000256" key="2">
    <source>
        <dbReference type="ARBA" id="ARBA00004515"/>
    </source>
</evidence>
<evidence type="ECO:0000259" key="16">
    <source>
        <dbReference type="Pfam" id="PF02910"/>
    </source>
</evidence>
<evidence type="ECO:0000256" key="8">
    <source>
        <dbReference type="ARBA" id="ARBA00022630"/>
    </source>
</evidence>
<accession>A0A7T0C2N7</accession>
<evidence type="ECO:0000256" key="3">
    <source>
        <dbReference type="ARBA" id="ARBA00004894"/>
    </source>
</evidence>
<gene>
    <name evidence="17" type="ORF">G3M78_08465</name>
</gene>
<dbReference type="Gene3D" id="1.20.58.100">
    <property type="entry name" value="Fumarate reductase/succinate dehydrogenase flavoprotein-like, C-terminal domain"/>
    <property type="match status" value="1"/>
</dbReference>
<keyword evidence="7" id="KW-0813">Transport</keyword>
<dbReference type="KEGG" id="nva:G3M78_08465"/>
<dbReference type="AlphaFoldDB" id="A0A7T0C2N7"/>
<dbReference type="InterPro" id="IPR037099">
    <property type="entry name" value="Fum_R/Succ_DH_flav-like_C_sf"/>
</dbReference>
<evidence type="ECO:0000256" key="11">
    <source>
        <dbReference type="ARBA" id="ARBA00023002"/>
    </source>
</evidence>
<evidence type="ECO:0000313" key="17">
    <source>
        <dbReference type="EMBL" id="QPJ65421.1"/>
    </source>
</evidence>
<dbReference type="Gene3D" id="3.90.700.10">
    <property type="entry name" value="Succinate dehydrogenase/fumarate reductase flavoprotein, catalytic domain"/>
    <property type="match status" value="1"/>
</dbReference>
<dbReference type="PANTHER" id="PTHR11632:SF51">
    <property type="entry name" value="SUCCINATE DEHYDROGENASE [UBIQUINONE] FLAVOPROTEIN SUBUNIT, MITOCHONDRIAL"/>
    <property type="match status" value="1"/>
</dbReference>
<protein>
    <recommendedName>
        <fullName evidence="6">Succinate dehydrogenase flavoprotein subunit</fullName>
        <ecNumber evidence="5">1.3.5.1</ecNumber>
    </recommendedName>
</protein>
<dbReference type="SUPFAM" id="SSF46977">
    <property type="entry name" value="Succinate dehydrogenase/fumarate reductase flavoprotein C-terminal domain"/>
    <property type="match status" value="1"/>
</dbReference>
<reference evidence="18" key="1">
    <citation type="submission" date="2020-02" db="EMBL/GenBank/DDBJ databases">
        <title>Genomic and physiological characterization of two novel Nitrospinaceae genera.</title>
        <authorList>
            <person name="Mueller A.J."/>
            <person name="Jung M.-Y."/>
            <person name="Strachan C.R."/>
            <person name="Herbold C.W."/>
            <person name="Kirkegaard R.H."/>
            <person name="Daims H."/>
        </authorList>
    </citation>
    <scope>NUCLEOTIDE SEQUENCE [LARGE SCALE GENOMIC DNA]</scope>
</reference>
<feature type="domain" description="FAD-dependent oxidoreductase 2 FAD-binding" evidence="15">
    <location>
        <begin position="5"/>
        <end position="389"/>
    </location>
</feature>
<dbReference type="PIRSF" id="PIRSF000171">
    <property type="entry name" value="SDHA_APRA_LASPO"/>
    <property type="match status" value="1"/>
</dbReference>
<dbReference type="SUPFAM" id="SSF56425">
    <property type="entry name" value="Succinate dehydrogenase/fumarate reductase flavoprotein, catalytic domain"/>
    <property type="match status" value="1"/>
</dbReference>
<dbReference type="Proteomes" id="UP000594464">
    <property type="component" value="Chromosome"/>
</dbReference>
<evidence type="ECO:0000256" key="9">
    <source>
        <dbReference type="ARBA" id="ARBA00022827"/>
    </source>
</evidence>
<proteinExistence type="inferred from homology"/>
<keyword evidence="10" id="KW-0249">Electron transport</keyword>
<dbReference type="GO" id="GO:0005886">
    <property type="term" value="C:plasma membrane"/>
    <property type="evidence" value="ECO:0007669"/>
    <property type="project" value="UniProtKB-SubCell"/>
</dbReference>
<comment type="cofactor">
    <cofactor evidence="1">
        <name>FAD</name>
        <dbReference type="ChEBI" id="CHEBI:57692"/>
    </cofactor>
</comment>
<dbReference type="EC" id="1.3.5.1" evidence="5"/>
<evidence type="ECO:0000256" key="12">
    <source>
        <dbReference type="ARBA" id="ARBA00023136"/>
    </source>
</evidence>
<dbReference type="InterPro" id="IPR003953">
    <property type="entry name" value="FAD-dep_OxRdtase_2_FAD-bd"/>
</dbReference>
<dbReference type="InterPro" id="IPR030664">
    <property type="entry name" value="SdhA/FrdA/AprA"/>
</dbReference>
<dbReference type="Gene3D" id="3.50.50.60">
    <property type="entry name" value="FAD/NAD(P)-binding domain"/>
    <property type="match status" value="1"/>
</dbReference>
<evidence type="ECO:0000256" key="4">
    <source>
        <dbReference type="ARBA" id="ARBA00008040"/>
    </source>
</evidence>
<dbReference type="InterPro" id="IPR027477">
    <property type="entry name" value="Succ_DH/fumarate_Rdtase_cat_sf"/>
</dbReference>
<organism evidence="17 18">
    <name type="scientific">Candidatus Nitrohelix vancouverensis</name>
    <dbReference type="NCBI Taxonomy" id="2705534"/>
    <lineage>
        <taxon>Bacteria</taxon>
        <taxon>Pseudomonadati</taxon>
        <taxon>Nitrospinota/Tectimicrobiota group</taxon>
        <taxon>Nitrospinota</taxon>
        <taxon>Nitrospinia</taxon>
        <taxon>Nitrospinales</taxon>
        <taxon>Nitrospinaceae</taxon>
        <taxon>Candidatus Nitrohelix</taxon>
    </lineage>
</organism>
<dbReference type="InterPro" id="IPR036188">
    <property type="entry name" value="FAD/NAD-bd_sf"/>
</dbReference>
<dbReference type="GO" id="GO:0009055">
    <property type="term" value="F:electron transfer activity"/>
    <property type="evidence" value="ECO:0007669"/>
    <property type="project" value="TreeGrafter"/>
</dbReference>
<dbReference type="SUPFAM" id="SSF51905">
    <property type="entry name" value="FAD/NAD(P)-binding domain"/>
    <property type="match status" value="1"/>
</dbReference>
<evidence type="ECO:0000256" key="1">
    <source>
        <dbReference type="ARBA" id="ARBA00001974"/>
    </source>
</evidence>
<comment type="similarity">
    <text evidence="4">Belongs to the FAD-dependent oxidoreductase 2 family. FRD/SDH subfamily.</text>
</comment>
<feature type="active site" description="Proton acceptor" evidence="14">
    <location>
        <position position="275"/>
    </location>
</feature>
<dbReference type="PANTHER" id="PTHR11632">
    <property type="entry name" value="SUCCINATE DEHYDROGENASE 2 FLAVOPROTEIN SUBUNIT"/>
    <property type="match status" value="1"/>
</dbReference>
<dbReference type="PROSITE" id="PS00504">
    <property type="entry name" value="FRD_SDH_FAD_BINDING"/>
    <property type="match status" value="1"/>
</dbReference>
<dbReference type="Gene3D" id="4.10.80.40">
    <property type="entry name" value="succinate dehydrogenase protein domain"/>
    <property type="match status" value="1"/>
</dbReference>
<evidence type="ECO:0000256" key="13">
    <source>
        <dbReference type="ARBA" id="ARBA00049220"/>
    </source>
</evidence>
<evidence type="ECO:0000256" key="6">
    <source>
        <dbReference type="ARBA" id="ARBA00019965"/>
    </source>
</evidence>
<evidence type="ECO:0000256" key="10">
    <source>
        <dbReference type="ARBA" id="ARBA00022982"/>
    </source>
</evidence>
<keyword evidence="11" id="KW-0560">Oxidoreductase</keyword>
<feature type="domain" description="Fumarate reductase/succinate dehydrogenase flavoprotein-like C-terminal" evidence="16">
    <location>
        <begin position="444"/>
        <end position="569"/>
    </location>
</feature>
<comment type="subcellular location">
    <subcellularLocation>
        <location evidence="2">Cell inner membrane</location>
        <topology evidence="2">Peripheral membrane protein</topology>
        <orientation evidence="2">Cytoplasmic side</orientation>
    </subcellularLocation>
</comment>
<dbReference type="FunFam" id="4.10.80.40:FF:000003">
    <property type="entry name" value="Fumarate reductase flavoprotein subunit"/>
    <property type="match status" value="1"/>
</dbReference>
<dbReference type="InterPro" id="IPR014006">
    <property type="entry name" value="Succ_Dhase_FrdA_Gneg"/>
</dbReference>
<dbReference type="FunFam" id="3.90.700.10:FF:000001">
    <property type="entry name" value="Mitochondrial succinate dehydrogenase flavoprotein subunit"/>
    <property type="match status" value="1"/>
</dbReference>
<dbReference type="GO" id="GO:0009061">
    <property type="term" value="P:anaerobic respiration"/>
    <property type="evidence" value="ECO:0007669"/>
    <property type="project" value="TreeGrafter"/>
</dbReference>
<dbReference type="Pfam" id="PF02910">
    <property type="entry name" value="Succ_DH_flav_C"/>
    <property type="match status" value="1"/>
</dbReference>
<comment type="catalytic activity">
    <reaction evidence="13">
        <text>a quinone + succinate = fumarate + a quinol</text>
        <dbReference type="Rhea" id="RHEA:40523"/>
        <dbReference type="ChEBI" id="CHEBI:24646"/>
        <dbReference type="ChEBI" id="CHEBI:29806"/>
        <dbReference type="ChEBI" id="CHEBI:30031"/>
        <dbReference type="ChEBI" id="CHEBI:132124"/>
        <dbReference type="EC" id="1.3.5.1"/>
    </reaction>
</comment>
<sequence>MIKHDVVIVGSGLAGMRAALETCQGLNVGILTKVYPTRSHSGAAQGGIAASLGSTEPDSWEEHMYDTIKGGDFLSDQDAVEEYVKAAPGVIYDLEHKGCIFSRTPDGKIAQRAFGGHSKPRACFAADRTGHNILHALHEQLIKHSERVKIYSEWFMHSLIIEGNRCHGVVVSDIQTGAVEVIQAKAVIFCTGGYGRVCKITSNAFASTADGVMAAFHAGIPLEDAEFVQFHPSGLYRQGILFSEAARSEGGYLVNGKGERFMDKYAPSRMELAPRDIVARAEQSEIDAGRGVNGEGYINLDLRHLGAKRINERLPQIRQLGLDFIGVDCVDEPLPIQPTAHYSMGGIPTDKYGQVIIDAEGTPMEGFFAAGECACVSVHGANRLGTNSLLEAVVFGTRSGKAAYEYAKNASFGSIDEGREKTRVLKVFEDIFQRDGSESYNDIRNEMKEVMTTNCGVFREESKLKHCIETLKNLQFRYKKGKVTDRGKLFNTELYEIIELGNMLEMAEIISTAALNRKESRGGHFRSDHPKRDDENFLKHTLVYPGKDELDIKYKPVVITKHQPTERTY</sequence>
<dbReference type="GO" id="GO:0050660">
    <property type="term" value="F:flavin adenine dinucleotide binding"/>
    <property type="evidence" value="ECO:0007669"/>
    <property type="project" value="InterPro"/>
</dbReference>
<dbReference type="FunFam" id="1.20.58.100:FF:000001">
    <property type="entry name" value="Succinate dehydrogenase flavoprotein subunit (SdhA)"/>
    <property type="match status" value="1"/>
</dbReference>
<dbReference type="GO" id="GO:0008177">
    <property type="term" value="F:succinate dehydrogenase (quinone) activity"/>
    <property type="evidence" value="ECO:0007669"/>
    <property type="project" value="UniProtKB-EC"/>
</dbReference>